<feature type="domain" description="Nephrocystin 3-like N-terminal" evidence="4">
    <location>
        <begin position="256"/>
        <end position="403"/>
    </location>
</feature>
<dbReference type="InterPro" id="IPR027417">
    <property type="entry name" value="P-loop_NTPase"/>
</dbReference>
<dbReference type="InterPro" id="IPR036770">
    <property type="entry name" value="Ankyrin_rpt-contain_sf"/>
</dbReference>
<comment type="caution">
    <text evidence="5">The sequence shown here is derived from an EMBL/GenBank/DDBJ whole genome shotgun (WGS) entry which is preliminary data.</text>
</comment>
<dbReference type="Gene3D" id="3.40.50.300">
    <property type="entry name" value="P-loop containing nucleotide triphosphate hydrolases"/>
    <property type="match status" value="1"/>
</dbReference>
<dbReference type="AlphaFoldDB" id="A0A423W686"/>
<proteinExistence type="predicted"/>
<evidence type="ECO:0000259" key="3">
    <source>
        <dbReference type="Pfam" id="PF22939"/>
    </source>
</evidence>
<evidence type="ECO:0000313" key="6">
    <source>
        <dbReference type="Proteomes" id="UP000283895"/>
    </source>
</evidence>
<dbReference type="InterPro" id="IPR002110">
    <property type="entry name" value="Ankyrin_rpt"/>
</dbReference>
<dbReference type="Pfam" id="PF22939">
    <property type="entry name" value="WHD_GPIID"/>
    <property type="match status" value="1"/>
</dbReference>
<dbReference type="STRING" id="356882.A0A423W686"/>
<feature type="repeat" description="ANK" evidence="2">
    <location>
        <begin position="1059"/>
        <end position="1093"/>
    </location>
</feature>
<feature type="repeat" description="ANK" evidence="2">
    <location>
        <begin position="1024"/>
        <end position="1058"/>
    </location>
</feature>
<feature type="repeat" description="ANK" evidence="2">
    <location>
        <begin position="913"/>
        <end position="946"/>
    </location>
</feature>
<evidence type="ECO:0000313" key="5">
    <source>
        <dbReference type="EMBL" id="ROV98758.1"/>
    </source>
</evidence>
<gene>
    <name evidence="5" type="ORF">VMCG_06727</name>
</gene>
<dbReference type="Proteomes" id="UP000283895">
    <property type="component" value="Unassembled WGS sequence"/>
</dbReference>
<dbReference type="Pfam" id="PF24883">
    <property type="entry name" value="NPHP3_N"/>
    <property type="match status" value="1"/>
</dbReference>
<feature type="domain" description="GPI inositol-deacylase winged helix" evidence="3">
    <location>
        <begin position="521"/>
        <end position="609"/>
    </location>
</feature>
<dbReference type="OrthoDB" id="7464126at2759"/>
<dbReference type="InterPro" id="IPR056884">
    <property type="entry name" value="NPHP3-like_N"/>
</dbReference>
<dbReference type="PANTHER" id="PTHR10039:SF10">
    <property type="entry name" value="NACHT DOMAIN-CONTAINING PROTEIN"/>
    <property type="match status" value="1"/>
</dbReference>
<keyword evidence="1" id="KW-0677">Repeat</keyword>
<dbReference type="Gene3D" id="1.25.40.20">
    <property type="entry name" value="Ankyrin repeat-containing domain"/>
    <property type="match status" value="4"/>
</dbReference>
<dbReference type="PROSITE" id="PS50088">
    <property type="entry name" value="ANK_REPEAT"/>
    <property type="match status" value="4"/>
</dbReference>
<evidence type="ECO:0000259" key="4">
    <source>
        <dbReference type="Pfam" id="PF24883"/>
    </source>
</evidence>
<dbReference type="Pfam" id="PF12796">
    <property type="entry name" value="Ank_2"/>
    <property type="match status" value="2"/>
</dbReference>
<dbReference type="InterPro" id="IPR054471">
    <property type="entry name" value="GPIID_WHD"/>
</dbReference>
<dbReference type="PANTHER" id="PTHR10039">
    <property type="entry name" value="AMELOGENIN"/>
    <property type="match status" value="1"/>
</dbReference>
<keyword evidence="6" id="KW-1185">Reference proteome</keyword>
<dbReference type="PROSITE" id="PS50297">
    <property type="entry name" value="ANK_REP_REGION"/>
    <property type="match status" value="3"/>
</dbReference>
<evidence type="ECO:0000256" key="1">
    <source>
        <dbReference type="ARBA" id="ARBA00022737"/>
    </source>
</evidence>
<dbReference type="EMBL" id="LKEA01000025">
    <property type="protein sequence ID" value="ROV98758.1"/>
    <property type="molecule type" value="Genomic_DNA"/>
</dbReference>
<keyword evidence="2" id="KW-0040">ANK repeat</keyword>
<dbReference type="SMART" id="SM00248">
    <property type="entry name" value="ANK"/>
    <property type="match status" value="6"/>
</dbReference>
<sequence length="1181" mass="130047">MKNTSRQLVLSGRLKPQVRLGVAISEFAQALDEDRKSDFRQMQNASGNQLLASDVIKVTEEINKDGGRRHAAWRSYGTRVHGFLSRLQMFANVGDVMIGGSQNLIATGVWCAAATNFLGYFEKLSTLFMKLGTSWTLHKDYADLFTGSEVLQNHLCEYFIVLMKLCQRVVLFTRKGLAAQLFSTLGSSFDAEFGTIQKELEERGYIIQQTAQHLATKSFLGATRSKANDFKYRTLQRLSPGQAQYDTTWRRQRRKGNCNWIRGMQDYKAWRAMRRSSTMHINGKLGSGKTVAMANIAAEINIEQPCAFFFCTFKEPDTLKAVNVLGSIAFHLLNNLPDGEVRWNELAAQSNALSGILSSDGVVDLILEYAPRNRRYSIVVDGLEDCLDDDVNEIVLGLRRLVDNLTILLSYSARSGSQFERRTTASLPAEFCVSLDEAKHEDEMKAYIMKEVRRRNATGQLSNQLEGLVIETLKEGSQGMYLWVSLQLDAIFPSDAQTVTTDEQILSLITNLPRDLPEAFERALEGITDKKYQGNIMKLVMAAVSPLTLDELRVALTITPGEPMWRPARVPHDGSQLVSLCGGNLLELDEEDNRVRFIHHSVMIHLLSTATRPDTCPYHFSGHDAENFIGSVCVTYLNLTIFDSRLTMTRNISGDELTAKVELITKQEPGTAFVGRVAQYFMSRERTRSAAAFFDIGRVASEIQAMRLQDHLDPLCFKGYAFALETGQRDMVELLGKHGAVNIPMSDGTSLLWIAIQHNMDDDWISLLLRLGADTNAGPFPTDDGSGQAGLLLHPLQAALDFRKRSRVRQCVELVAYGADVCPSSGPEPLDLALWNDNDFLIATFRELGQGTGSGEQHKPPQDIQRPTALVAALRMLLSYSAGSPTVRPLSGWRRNVVVSLAHTEELNAQDHRGDTALHYLASQEANSDYVEVLLRHGADPNIVNDSGQTPLAIAFSRHAAFGTIIYPLLKSGANLAGNPLNGANSRDKDGNTVLHYLVREVAAWLGIEFLLDKGANPNIANHLGETPVHVAARAGLGAMVNLKVLLNRGGNPNSKTLKGETPLHFAICSIMATTTAIRMLVKAGANPNDVSEIHPQGSLECAITGFTGLHFPRFDRSEVIALLLKAGADPLVPASTGGTLAELARNPGVGDLAMDLIKCMMGRIHELPEDNVTRSLLSIS</sequence>
<protein>
    <submittedName>
        <fullName evidence="5">Uncharacterized protein</fullName>
    </submittedName>
</protein>
<feature type="repeat" description="ANK" evidence="2">
    <location>
        <begin position="990"/>
        <end position="1023"/>
    </location>
</feature>
<dbReference type="SUPFAM" id="SSF48403">
    <property type="entry name" value="Ankyrin repeat"/>
    <property type="match status" value="2"/>
</dbReference>
<organism evidence="5 6">
    <name type="scientific">Cytospora schulzeri</name>
    <dbReference type="NCBI Taxonomy" id="448051"/>
    <lineage>
        <taxon>Eukaryota</taxon>
        <taxon>Fungi</taxon>
        <taxon>Dikarya</taxon>
        <taxon>Ascomycota</taxon>
        <taxon>Pezizomycotina</taxon>
        <taxon>Sordariomycetes</taxon>
        <taxon>Sordariomycetidae</taxon>
        <taxon>Diaporthales</taxon>
        <taxon>Cytosporaceae</taxon>
        <taxon>Cytospora</taxon>
    </lineage>
</organism>
<evidence type="ECO:0000256" key="2">
    <source>
        <dbReference type="PROSITE-ProRule" id="PRU00023"/>
    </source>
</evidence>
<reference evidence="5 6" key="1">
    <citation type="submission" date="2015-09" db="EMBL/GenBank/DDBJ databases">
        <title>Host preference determinants of Valsa canker pathogens revealed by comparative genomics.</title>
        <authorList>
            <person name="Yin Z."/>
            <person name="Huang L."/>
        </authorList>
    </citation>
    <scope>NUCLEOTIDE SEQUENCE [LARGE SCALE GENOMIC DNA]</scope>
    <source>
        <strain evidence="5 6">03-1</strain>
    </source>
</reference>
<accession>A0A423W686</accession>
<name>A0A423W686_9PEZI</name>